<dbReference type="InterPro" id="IPR015071">
    <property type="entry name" value="BOFC_N"/>
</dbReference>
<reference evidence="3 4" key="1">
    <citation type="submission" date="2015-09" db="EMBL/GenBank/DDBJ databases">
        <title>Genome sequencing project for genomic taxonomy and phylogenomics of Bacillus-like bacteria.</title>
        <authorList>
            <person name="Liu B."/>
            <person name="Wang J."/>
            <person name="Zhu Y."/>
            <person name="Liu G."/>
            <person name="Chen Q."/>
            <person name="Chen Z."/>
            <person name="Lan J."/>
            <person name="Che J."/>
            <person name="Ge C."/>
            <person name="Shi H."/>
            <person name="Pan Z."/>
            <person name="Liu X."/>
        </authorList>
    </citation>
    <scope>NUCLEOTIDE SEQUENCE [LARGE SCALE GENOMIC DNA]</scope>
    <source>
        <strain evidence="3 4">LMG 18435</strain>
    </source>
</reference>
<evidence type="ECO:0000313" key="4">
    <source>
        <dbReference type="Proteomes" id="UP000051888"/>
    </source>
</evidence>
<sequence>MAFVVRTFILIAFLFGINFYAVTPSEKEHLKGNKTKGQPSVEVLSKGKKTIILERVFVDGEVSEEILHVPYLSTKEYIKKFKNWQLVEMDEDQLVFQTQVDDISPLLKSNGYFGISSDGTLSIFNGKPNKADIIQSFFQLDMKKLEGKKQEELLKGIPIKSKEDYTNVLETLKRYSIPKKEQ</sequence>
<dbReference type="InterPro" id="IPR038118">
    <property type="entry name" value="BOFC_N_sf"/>
</dbReference>
<dbReference type="STRING" id="157838.AN964_07900"/>
<dbReference type="EMBL" id="LJJC01000004">
    <property type="protein sequence ID" value="KQL55415.1"/>
    <property type="molecule type" value="Genomic_DNA"/>
</dbReference>
<dbReference type="Gene3D" id="3.10.20.420">
    <property type="entry name" value="Bypass-of-forespore C, N-terminal domain"/>
    <property type="match status" value="1"/>
</dbReference>
<dbReference type="Proteomes" id="UP000051888">
    <property type="component" value="Unassembled WGS sequence"/>
</dbReference>
<dbReference type="Pfam" id="PF08977">
    <property type="entry name" value="BOFC_N"/>
    <property type="match status" value="1"/>
</dbReference>
<dbReference type="AlphaFoldDB" id="A0A0Q3X0K5"/>
<feature type="domain" description="Bypass-of-forespore C N-terminal" evidence="2">
    <location>
        <begin position="50"/>
        <end position="99"/>
    </location>
</feature>
<evidence type="ECO:0000259" key="2">
    <source>
        <dbReference type="Pfam" id="PF08977"/>
    </source>
</evidence>
<evidence type="ECO:0008006" key="5">
    <source>
        <dbReference type="Google" id="ProtNLM"/>
    </source>
</evidence>
<gene>
    <name evidence="3" type="ORF">AN964_07900</name>
</gene>
<organism evidence="3 4">
    <name type="scientific">Heyndrickxia shackletonii</name>
    <dbReference type="NCBI Taxonomy" id="157838"/>
    <lineage>
        <taxon>Bacteria</taxon>
        <taxon>Bacillati</taxon>
        <taxon>Bacillota</taxon>
        <taxon>Bacilli</taxon>
        <taxon>Bacillales</taxon>
        <taxon>Bacillaceae</taxon>
        <taxon>Heyndrickxia</taxon>
    </lineage>
</organism>
<name>A0A0Q3X0K5_9BACI</name>
<evidence type="ECO:0000313" key="3">
    <source>
        <dbReference type="EMBL" id="KQL55415.1"/>
    </source>
</evidence>
<dbReference type="Pfam" id="PF08955">
    <property type="entry name" value="BofC_C"/>
    <property type="match status" value="1"/>
</dbReference>
<accession>A0A0Q3X0K5</accession>
<dbReference type="InterPro" id="IPR015050">
    <property type="entry name" value="BofC_C"/>
</dbReference>
<comment type="caution">
    <text evidence="3">The sequence shown here is derived from an EMBL/GenBank/DDBJ whole genome shotgun (WGS) entry which is preliminary data.</text>
</comment>
<proteinExistence type="predicted"/>
<feature type="domain" description="Bypass of forespore C C-terminal" evidence="1">
    <location>
        <begin position="101"/>
        <end position="173"/>
    </location>
</feature>
<dbReference type="PATRIC" id="fig|157838.3.peg.1731"/>
<evidence type="ECO:0000259" key="1">
    <source>
        <dbReference type="Pfam" id="PF08955"/>
    </source>
</evidence>
<keyword evidence="4" id="KW-1185">Reference proteome</keyword>
<dbReference type="Gene3D" id="3.30.70.1740">
    <property type="entry name" value="Bypass-of-forespore C, C-terminal domain"/>
    <property type="match status" value="1"/>
</dbReference>
<protein>
    <recommendedName>
        <fullName evidence="5">Forespore regulator of the sigma-K checkpoint</fullName>
    </recommendedName>
</protein>
<dbReference type="InterPro" id="IPR038117">
    <property type="entry name" value="BofC_C_sf"/>
</dbReference>